<sequence length="315" mass="34582">MVRSHAGKWRWSETRKKKGHMSRDKASLRTNYAGGHISEEYDTSDTSISDTSFGTSLSGSKDSSPDVDLGVLFEALEEKVNGIEVPGVFPPEETESFDSTDFCGSEMSGYPTAGCVNLYGIAPNILDPFQQYPHTSPLPSDLVSDANRYSLSVLWPGLLPPSFRASHPGVNAWLENSATHEALHSTLLFGSYSHRRTLWLVKNRGHFSNEDGKKLSLCEADAIVRVNRAIQSPSGAVTDCIILCVLCMATNKVDGPMWDQNQERIFQAPLTSLQWLDIYGRLSPHPVHQAGLVQLVRLRGGLEKIELPGLAAIIS</sequence>
<protein>
    <submittedName>
        <fullName evidence="2">Uncharacterized protein</fullName>
    </submittedName>
</protein>
<evidence type="ECO:0000256" key="1">
    <source>
        <dbReference type="SAM" id="MobiDB-lite"/>
    </source>
</evidence>
<organism evidence="2 3">
    <name type="scientific">Penicillium citrinum</name>
    <dbReference type="NCBI Taxonomy" id="5077"/>
    <lineage>
        <taxon>Eukaryota</taxon>
        <taxon>Fungi</taxon>
        <taxon>Dikarya</taxon>
        <taxon>Ascomycota</taxon>
        <taxon>Pezizomycotina</taxon>
        <taxon>Eurotiomycetes</taxon>
        <taxon>Eurotiomycetidae</taxon>
        <taxon>Eurotiales</taxon>
        <taxon>Aspergillaceae</taxon>
        <taxon>Penicillium</taxon>
    </lineage>
</organism>
<feature type="compositionally biased region" description="Low complexity" evidence="1">
    <location>
        <begin position="44"/>
        <end position="56"/>
    </location>
</feature>
<dbReference type="PANTHER" id="PTHR37540">
    <property type="entry name" value="TRANSCRIPTION FACTOR (ACR-2), PUTATIVE-RELATED-RELATED"/>
    <property type="match status" value="1"/>
</dbReference>
<dbReference type="EMBL" id="JAPQKT010000007">
    <property type="protein sequence ID" value="KAJ5224606.1"/>
    <property type="molecule type" value="Genomic_DNA"/>
</dbReference>
<evidence type="ECO:0000313" key="3">
    <source>
        <dbReference type="Proteomes" id="UP001147733"/>
    </source>
</evidence>
<dbReference type="AlphaFoldDB" id="A0A9W9NRD2"/>
<name>A0A9W9NRD2_PENCI</name>
<gene>
    <name evidence="2" type="ORF">N7469_008109</name>
</gene>
<keyword evidence="3" id="KW-1185">Reference proteome</keyword>
<accession>A0A9W9NRD2</accession>
<reference evidence="2" key="2">
    <citation type="journal article" date="2023" name="IMA Fungus">
        <title>Comparative genomic study of the Penicillium genus elucidates a diverse pangenome and 15 lateral gene transfer events.</title>
        <authorList>
            <person name="Petersen C."/>
            <person name="Sorensen T."/>
            <person name="Nielsen M.R."/>
            <person name="Sondergaard T.E."/>
            <person name="Sorensen J.L."/>
            <person name="Fitzpatrick D.A."/>
            <person name="Frisvad J.C."/>
            <person name="Nielsen K.L."/>
        </authorList>
    </citation>
    <scope>NUCLEOTIDE SEQUENCE</scope>
    <source>
        <strain evidence="2">IBT 23319</strain>
    </source>
</reference>
<dbReference type="OrthoDB" id="4297170at2759"/>
<dbReference type="PANTHER" id="PTHR37540:SF5">
    <property type="entry name" value="TRANSCRIPTION FACTOR DOMAIN-CONTAINING PROTEIN"/>
    <property type="match status" value="1"/>
</dbReference>
<dbReference type="Proteomes" id="UP001147733">
    <property type="component" value="Unassembled WGS sequence"/>
</dbReference>
<dbReference type="RefSeq" id="XP_056498578.1">
    <property type="nucleotide sequence ID" value="XM_056647027.1"/>
</dbReference>
<feature type="region of interest" description="Disordered" evidence="1">
    <location>
        <begin position="1"/>
        <end position="63"/>
    </location>
</feature>
<reference evidence="2" key="1">
    <citation type="submission" date="2022-11" db="EMBL/GenBank/DDBJ databases">
        <authorList>
            <person name="Petersen C."/>
        </authorList>
    </citation>
    <scope>NUCLEOTIDE SEQUENCE</scope>
    <source>
        <strain evidence="2">IBT 23319</strain>
    </source>
</reference>
<evidence type="ECO:0000313" key="2">
    <source>
        <dbReference type="EMBL" id="KAJ5224606.1"/>
    </source>
</evidence>
<dbReference type="GeneID" id="81386194"/>
<comment type="caution">
    <text evidence="2">The sequence shown here is derived from an EMBL/GenBank/DDBJ whole genome shotgun (WGS) entry which is preliminary data.</text>
</comment>
<proteinExistence type="predicted"/>